<dbReference type="PROSITE" id="PS00666">
    <property type="entry name" value="DHDPS_2"/>
    <property type="match status" value="1"/>
</dbReference>
<gene>
    <name evidence="6" type="ORF">ACFFGN_25975</name>
</gene>
<organism evidence="6 7">
    <name type="scientific">Kribbella deserti</name>
    <dbReference type="NCBI Taxonomy" id="1926257"/>
    <lineage>
        <taxon>Bacteria</taxon>
        <taxon>Bacillati</taxon>
        <taxon>Actinomycetota</taxon>
        <taxon>Actinomycetes</taxon>
        <taxon>Propionibacteriales</taxon>
        <taxon>Kribbellaceae</taxon>
        <taxon>Kribbella</taxon>
    </lineage>
</organism>
<keyword evidence="3" id="KW-0704">Schiff base</keyword>
<dbReference type="Gene3D" id="3.20.20.70">
    <property type="entry name" value="Aldolase class I"/>
    <property type="match status" value="1"/>
</dbReference>
<dbReference type="PANTHER" id="PTHR12128">
    <property type="entry name" value="DIHYDRODIPICOLINATE SYNTHASE"/>
    <property type="match status" value="1"/>
</dbReference>
<protein>
    <submittedName>
        <fullName evidence="6">Dihydrodipicolinate synthase family protein</fullName>
    </submittedName>
</protein>
<comment type="caution">
    <text evidence="6">The sequence shown here is derived from an EMBL/GenBank/DDBJ whole genome shotgun (WGS) entry which is preliminary data.</text>
</comment>
<evidence type="ECO:0000256" key="4">
    <source>
        <dbReference type="PIRNR" id="PIRNR001365"/>
    </source>
</evidence>
<sequence length="308" mass="31543">MTLSGLYVPLITPFDSDGTVALDALEALAHRLLDAGATGLVALGTTAEPTVLSAPERHAVLDVIARVCGSRGAQLVVGAESPQGLAELRDRPEVVAAQIPVPAFVRPGEDGVVAYFTHLASISPVPLVIYHIPYRTGQALSPACLRRLAGIPGVIAFKYAAGGIDADTIELLADPRPGFAIMGGDDVVVSPLLALGASGAILASAHLATSDFVALINAWRSGDVARARALGHRLAAMSARLFAEPNPTVIKAVLYAEGLIPTPAVRLPLVAASPASVEAALASVAGHTHSTDVEGSPHVPSSEVPSMR</sequence>
<name>A0ABV6QVA6_9ACTN</name>
<dbReference type="PRINTS" id="PR00146">
    <property type="entry name" value="DHPICSNTHASE"/>
</dbReference>
<dbReference type="InterPro" id="IPR020625">
    <property type="entry name" value="Schiff_base-form_aldolases_AS"/>
</dbReference>
<evidence type="ECO:0000256" key="3">
    <source>
        <dbReference type="ARBA" id="ARBA00023270"/>
    </source>
</evidence>
<evidence type="ECO:0000256" key="2">
    <source>
        <dbReference type="ARBA" id="ARBA00023239"/>
    </source>
</evidence>
<evidence type="ECO:0000313" key="7">
    <source>
        <dbReference type="Proteomes" id="UP001589890"/>
    </source>
</evidence>
<dbReference type="InterPro" id="IPR013785">
    <property type="entry name" value="Aldolase_TIM"/>
</dbReference>
<dbReference type="Proteomes" id="UP001589890">
    <property type="component" value="Unassembled WGS sequence"/>
</dbReference>
<feature type="region of interest" description="Disordered" evidence="5">
    <location>
        <begin position="286"/>
        <end position="308"/>
    </location>
</feature>
<dbReference type="PIRSF" id="PIRSF001365">
    <property type="entry name" value="DHDPS"/>
    <property type="match status" value="1"/>
</dbReference>
<dbReference type="RefSeq" id="WP_380052455.1">
    <property type="nucleotide sequence ID" value="NZ_JBHLTC010000035.1"/>
</dbReference>
<dbReference type="EMBL" id="JBHLTC010000035">
    <property type="protein sequence ID" value="MFC0627547.1"/>
    <property type="molecule type" value="Genomic_DNA"/>
</dbReference>
<dbReference type="SMART" id="SM01130">
    <property type="entry name" value="DHDPS"/>
    <property type="match status" value="1"/>
</dbReference>
<evidence type="ECO:0000313" key="6">
    <source>
        <dbReference type="EMBL" id="MFC0627547.1"/>
    </source>
</evidence>
<dbReference type="SUPFAM" id="SSF51569">
    <property type="entry name" value="Aldolase"/>
    <property type="match status" value="1"/>
</dbReference>
<dbReference type="InterPro" id="IPR002220">
    <property type="entry name" value="DapA-like"/>
</dbReference>
<accession>A0ABV6QVA6</accession>
<dbReference type="Pfam" id="PF00701">
    <property type="entry name" value="DHDPS"/>
    <property type="match status" value="1"/>
</dbReference>
<dbReference type="PANTHER" id="PTHR12128:SF66">
    <property type="entry name" value="4-HYDROXY-2-OXOGLUTARATE ALDOLASE, MITOCHONDRIAL"/>
    <property type="match status" value="1"/>
</dbReference>
<keyword evidence="2 4" id="KW-0456">Lyase</keyword>
<evidence type="ECO:0000256" key="5">
    <source>
        <dbReference type="SAM" id="MobiDB-lite"/>
    </source>
</evidence>
<keyword evidence="7" id="KW-1185">Reference proteome</keyword>
<reference evidence="6 7" key="1">
    <citation type="submission" date="2024-09" db="EMBL/GenBank/DDBJ databases">
        <authorList>
            <person name="Sun Q."/>
            <person name="Mori K."/>
        </authorList>
    </citation>
    <scope>NUCLEOTIDE SEQUENCE [LARGE SCALE GENOMIC DNA]</scope>
    <source>
        <strain evidence="6 7">CGMCC 1.15906</strain>
    </source>
</reference>
<comment type="similarity">
    <text evidence="1 4">Belongs to the DapA family.</text>
</comment>
<evidence type="ECO:0000256" key="1">
    <source>
        <dbReference type="ARBA" id="ARBA00007592"/>
    </source>
</evidence>
<proteinExistence type="inferred from homology"/>